<organism evidence="5 6">
    <name type="scientific">Funneliformis caledonium</name>
    <dbReference type="NCBI Taxonomy" id="1117310"/>
    <lineage>
        <taxon>Eukaryota</taxon>
        <taxon>Fungi</taxon>
        <taxon>Fungi incertae sedis</taxon>
        <taxon>Mucoromycota</taxon>
        <taxon>Glomeromycotina</taxon>
        <taxon>Glomeromycetes</taxon>
        <taxon>Glomerales</taxon>
        <taxon>Glomeraceae</taxon>
        <taxon>Funneliformis</taxon>
    </lineage>
</organism>
<name>A0A9N9HRJ9_9GLOM</name>
<dbReference type="Pfam" id="PF07653">
    <property type="entry name" value="SH3_2"/>
    <property type="match status" value="1"/>
</dbReference>
<evidence type="ECO:0000313" key="5">
    <source>
        <dbReference type="EMBL" id="CAG8701988.1"/>
    </source>
</evidence>
<dbReference type="SMART" id="SM00326">
    <property type="entry name" value="SH3"/>
    <property type="match status" value="1"/>
</dbReference>
<feature type="compositionally biased region" description="Basic and acidic residues" evidence="3">
    <location>
        <begin position="10"/>
        <end position="20"/>
    </location>
</feature>
<dbReference type="CDD" id="cd11856">
    <property type="entry name" value="SH3_p47phox_like"/>
    <property type="match status" value="1"/>
</dbReference>
<dbReference type="PROSITE" id="PS50002">
    <property type="entry name" value="SH3"/>
    <property type="match status" value="1"/>
</dbReference>
<dbReference type="InterPro" id="IPR036028">
    <property type="entry name" value="SH3-like_dom_sf"/>
</dbReference>
<protein>
    <submittedName>
        <fullName evidence="5">1454_t:CDS:1</fullName>
    </submittedName>
</protein>
<feature type="domain" description="SH3" evidence="4">
    <location>
        <begin position="100"/>
        <end position="159"/>
    </location>
</feature>
<dbReference type="InterPro" id="IPR011009">
    <property type="entry name" value="Kinase-like_dom_sf"/>
</dbReference>
<dbReference type="Proteomes" id="UP000789570">
    <property type="component" value="Unassembled WGS sequence"/>
</dbReference>
<evidence type="ECO:0000256" key="1">
    <source>
        <dbReference type="ARBA" id="ARBA00022443"/>
    </source>
</evidence>
<evidence type="ECO:0000313" key="6">
    <source>
        <dbReference type="Proteomes" id="UP000789570"/>
    </source>
</evidence>
<dbReference type="InterPro" id="IPR001452">
    <property type="entry name" value="SH3_domain"/>
</dbReference>
<feature type="region of interest" description="Disordered" evidence="3">
    <location>
        <begin position="1"/>
        <end position="64"/>
    </location>
</feature>
<dbReference type="OrthoDB" id="5983572at2759"/>
<dbReference type="Gene3D" id="1.10.510.10">
    <property type="entry name" value="Transferase(Phosphotransferase) domain 1"/>
    <property type="match status" value="1"/>
</dbReference>
<keyword evidence="6" id="KW-1185">Reference proteome</keyword>
<gene>
    <name evidence="5" type="ORF">FCALED_LOCUS13526</name>
</gene>
<dbReference type="EMBL" id="CAJVPQ010007935">
    <property type="protein sequence ID" value="CAG8701988.1"/>
    <property type="molecule type" value="Genomic_DNA"/>
</dbReference>
<feature type="non-terminal residue" evidence="5">
    <location>
        <position position="592"/>
    </location>
</feature>
<dbReference type="SUPFAM" id="SSF50044">
    <property type="entry name" value="SH3-domain"/>
    <property type="match status" value="1"/>
</dbReference>
<comment type="caution">
    <text evidence="5">The sequence shown here is derived from an EMBL/GenBank/DDBJ whole genome shotgun (WGS) entry which is preliminary data.</text>
</comment>
<dbReference type="Gene3D" id="2.30.30.40">
    <property type="entry name" value="SH3 Domains"/>
    <property type="match status" value="1"/>
</dbReference>
<reference evidence="5" key="1">
    <citation type="submission" date="2021-06" db="EMBL/GenBank/DDBJ databases">
        <authorList>
            <person name="Kallberg Y."/>
            <person name="Tangrot J."/>
            <person name="Rosling A."/>
        </authorList>
    </citation>
    <scope>NUCLEOTIDE SEQUENCE</scope>
    <source>
        <strain evidence="5">UK204</strain>
    </source>
</reference>
<evidence type="ECO:0000256" key="2">
    <source>
        <dbReference type="PROSITE-ProRule" id="PRU00192"/>
    </source>
</evidence>
<sequence length="592" mass="67939">MDSASVSSEQIKEETFDEKNASSSNECDDYGSNPLPSFKPSLPNIASRNASLQSHVSTQSEPHRFNKRLRNASIQSTQSAPSSVCFHNPPPNKPLPPLPSLNPVYKCVHSFAEEDTRYLSFNTYDILEILEKNNSGWWLAKKGEKRGFVPFHYLEEVKAQTIRLTSPFSSSPLQTEIIEQLTISEANSSKKSAKNSHLVQEVMLFNERIKPHKPISSRKSTLRPLGKNGQCEKCKCFRTGRNWCKYCNSEYTQNNFGKWTSGIKELDEFIQAAQLKAINARSMLEWIDYQEFTDVKHIADGGNRFTANWHQGPIRAWDTTANDWERGWDTTTNDCELDSELTNLNIIILKRLNNSRNMIYLKEAQDGDLGKYIFNNFNTFTWEQRIDTLREIASGLVTIHKAGFMHACWSRDPELRPKSRELETTFVGLTEKIMNGQLICPKKLETTNAISNYPFKNSSSQLLPSLSIEQLKYLEEMDERSEALYQNSINQRLLEINEHESNNGELLEQMNPMTWTSELRKLADQIFSNPGVKHIKSYFPTSITLPKSVTPTITNENRNEPDEIRTGNRRKPMRILTKLLILMRIGEFKTQS</sequence>
<evidence type="ECO:0000256" key="3">
    <source>
        <dbReference type="SAM" id="MobiDB-lite"/>
    </source>
</evidence>
<feature type="compositionally biased region" description="Polar residues" evidence="3">
    <location>
        <begin position="44"/>
        <end position="60"/>
    </location>
</feature>
<proteinExistence type="predicted"/>
<keyword evidence="1 2" id="KW-0728">SH3 domain</keyword>
<evidence type="ECO:0000259" key="4">
    <source>
        <dbReference type="PROSITE" id="PS50002"/>
    </source>
</evidence>
<dbReference type="AlphaFoldDB" id="A0A9N9HRJ9"/>
<accession>A0A9N9HRJ9</accession>
<dbReference type="SUPFAM" id="SSF56112">
    <property type="entry name" value="Protein kinase-like (PK-like)"/>
    <property type="match status" value="1"/>
</dbReference>